<dbReference type="NCBIfam" id="TIGR00260">
    <property type="entry name" value="thrC"/>
    <property type="match status" value="1"/>
</dbReference>
<comment type="similarity">
    <text evidence="2">Belongs to the threonine synthase family.</text>
</comment>
<evidence type="ECO:0000256" key="4">
    <source>
        <dbReference type="ARBA" id="ARBA00023239"/>
    </source>
</evidence>
<evidence type="ECO:0000256" key="1">
    <source>
        <dbReference type="ARBA" id="ARBA00001933"/>
    </source>
</evidence>
<sequence>MQFYSNRSHLYKISFKEALFKNLAPDGGLYLPTLIPRFTENEIKSMQNNSLQNVAHFVLRKFIDDISEQDLWKIIKKSFTFPIPIKKIGKNFYLELFHGYTMAFKDVGVGTLARLMEHVLAKDNKKILILTATSGDTGAAVAQAFSEVKGVKAIVLFPENQISHLQEEQMTRVAGNIYPVAVKGTFDDCQKFIKTIFHNNKKRFGNYELVSANSINIGRLLPQVVYYVYASLKFQKTRLRFVVPSGNMGNITAGIIAKKMGAPIDSFIIACNANDPVVIYFKTGKYGPKNSVRTLSNAMDIGNPNNFERVLDLYDNNHHLFKQDITAISISDDETIATMKKIYKDYDYIIDPHTAVAVRAGERLISDSMQDVILATASPKKFALEIKEAAGIEISEKITENNFKKYKKRLYRSRNSTKELLSILESIVQQK</sequence>
<dbReference type="EC" id="4.2.3.1" evidence="5"/>
<proteinExistence type="inferred from homology"/>
<dbReference type="STRING" id="1802061.A3A93_04175"/>
<protein>
    <recommendedName>
        <fullName evidence="5">Threonine synthase</fullName>
        <ecNumber evidence="5">4.2.3.1</ecNumber>
    </recommendedName>
</protein>
<evidence type="ECO:0000256" key="5">
    <source>
        <dbReference type="NCBIfam" id="TIGR00260"/>
    </source>
</evidence>
<dbReference type="InterPro" id="IPR004450">
    <property type="entry name" value="Thr_synthase-like"/>
</dbReference>
<feature type="modified residue" description="N6-(pyridoxal phosphate)lysine" evidence="6">
    <location>
        <position position="105"/>
    </location>
</feature>
<dbReference type="Pfam" id="PF14821">
    <property type="entry name" value="Thr_synth_N"/>
    <property type="match status" value="1"/>
</dbReference>
<dbReference type="Gene3D" id="3.40.50.1100">
    <property type="match status" value="2"/>
</dbReference>
<evidence type="ECO:0000256" key="3">
    <source>
        <dbReference type="ARBA" id="ARBA00022898"/>
    </source>
</evidence>
<keyword evidence="4" id="KW-0456">Lyase</keyword>
<dbReference type="InterPro" id="IPR029144">
    <property type="entry name" value="Thr_synth_N"/>
</dbReference>
<reference evidence="9 10" key="1">
    <citation type="journal article" date="2016" name="Nat. Commun.">
        <title>Thousands of microbial genomes shed light on interconnected biogeochemical processes in an aquifer system.</title>
        <authorList>
            <person name="Anantharaman K."/>
            <person name="Brown C.T."/>
            <person name="Hug L.A."/>
            <person name="Sharon I."/>
            <person name="Castelle C.J."/>
            <person name="Probst A.J."/>
            <person name="Thomas B.C."/>
            <person name="Singh A."/>
            <person name="Wilkins M.J."/>
            <person name="Karaoz U."/>
            <person name="Brodie E.L."/>
            <person name="Williams K.H."/>
            <person name="Hubbard S.S."/>
            <person name="Banfield J.F."/>
        </authorList>
    </citation>
    <scope>NUCLEOTIDE SEQUENCE [LARGE SCALE GENOMIC DNA]</scope>
</reference>
<dbReference type="GO" id="GO:0009088">
    <property type="term" value="P:threonine biosynthetic process"/>
    <property type="evidence" value="ECO:0007669"/>
    <property type="project" value="UniProtKB-UniRule"/>
</dbReference>
<organism evidence="9 10">
    <name type="scientific">Candidatus Roizmanbacteria bacterium RIFCSPLOWO2_01_FULL_38_12</name>
    <dbReference type="NCBI Taxonomy" id="1802061"/>
    <lineage>
        <taxon>Bacteria</taxon>
        <taxon>Candidatus Roizmaniibacteriota</taxon>
    </lineage>
</organism>
<gene>
    <name evidence="9" type="ORF">A3A93_04175</name>
</gene>
<dbReference type="PANTHER" id="PTHR42690:SF1">
    <property type="entry name" value="THREONINE SYNTHASE-LIKE 2"/>
    <property type="match status" value="1"/>
</dbReference>
<evidence type="ECO:0000256" key="2">
    <source>
        <dbReference type="ARBA" id="ARBA00005517"/>
    </source>
</evidence>
<dbReference type="Proteomes" id="UP000177141">
    <property type="component" value="Unassembled WGS sequence"/>
</dbReference>
<dbReference type="InterPro" id="IPR036052">
    <property type="entry name" value="TrpB-like_PALP_sf"/>
</dbReference>
<dbReference type="InterPro" id="IPR051166">
    <property type="entry name" value="Threonine_Synthase"/>
</dbReference>
<comment type="caution">
    <text evidence="9">The sequence shown here is derived from an EMBL/GenBank/DDBJ whole genome shotgun (WGS) entry which is preliminary data.</text>
</comment>
<dbReference type="InterPro" id="IPR037158">
    <property type="entry name" value="Thr_synth_N_sf"/>
</dbReference>
<keyword evidence="3 6" id="KW-0663">Pyridoxal phosphate</keyword>
<evidence type="ECO:0000313" key="9">
    <source>
        <dbReference type="EMBL" id="OGK47200.1"/>
    </source>
</evidence>
<feature type="domain" description="Threonine synthase N-terminal" evidence="8">
    <location>
        <begin position="2"/>
        <end position="79"/>
    </location>
</feature>
<dbReference type="Gene3D" id="3.90.1380.10">
    <property type="entry name" value="Threonine synthase, N-terminal domain"/>
    <property type="match status" value="1"/>
</dbReference>
<dbReference type="EMBL" id="MGAL01000035">
    <property type="protein sequence ID" value="OGK47200.1"/>
    <property type="molecule type" value="Genomic_DNA"/>
</dbReference>
<evidence type="ECO:0000259" key="8">
    <source>
        <dbReference type="Pfam" id="PF14821"/>
    </source>
</evidence>
<evidence type="ECO:0000256" key="6">
    <source>
        <dbReference type="PIRSR" id="PIRSR604450-51"/>
    </source>
</evidence>
<dbReference type="SUPFAM" id="SSF53686">
    <property type="entry name" value="Tryptophan synthase beta subunit-like PLP-dependent enzymes"/>
    <property type="match status" value="1"/>
</dbReference>
<dbReference type="AlphaFoldDB" id="A0A1F7IV12"/>
<name>A0A1F7IV12_9BACT</name>
<dbReference type="InterPro" id="IPR001926">
    <property type="entry name" value="TrpB-like_PALP"/>
</dbReference>
<comment type="cofactor">
    <cofactor evidence="1 6">
        <name>pyridoxal 5'-phosphate</name>
        <dbReference type="ChEBI" id="CHEBI:597326"/>
    </cofactor>
</comment>
<feature type="domain" description="Tryptophan synthase beta chain-like PALP" evidence="7">
    <location>
        <begin position="89"/>
        <end position="361"/>
    </location>
</feature>
<dbReference type="Pfam" id="PF00291">
    <property type="entry name" value="PALP"/>
    <property type="match status" value="1"/>
</dbReference>
<dbReference type="GO" id="GO:0004795">
    <property type="term" value="F:threonine synthase activity"/>
    <property type="evidence" value="ECO:0007669"/>
    <property type="project" value="UniProtKB-UniRule"/>
</dbReference>
<dbReference type="PANTHER" id="PTHR42690">
    <property type="entry name" value="THREONINE SYNTHASE FAMILY MEMBER"/>
    <property type="match status" value="1"/>
</dbReference>
<evidence type="ECO:0000259" key="7">
    <source>
        <dbReference type="Pfam" id="PF00291"/>
    </source>
</evidence>
<evidence type="ECO:0000313" key="10">
    <source>
        <dbReference type="Proteomes" id="UP000177141"/>
    </source>
</evidence>
<accession>A0A1F7IV12</accession>